<feature type="domain" description="N-acetyltransferase" evidence="3">
    <location>
        <begin position="49"/>
        <end position="195"/>
    </location>
</feature>
<evidence type="ECO:0000259" key="3">
    <source>
        <dbReference type="PROSITE" id="PS51186"/>
    </source>
</evidence>
<dbReference type="Proteomes" id="UP000075635">
    <property type="component" value="Unassembled WGS sequence"/>
</dbReference>
<proteinExistence type="predicted"/>
<dbReference type="Gene3D" id="3.40.630.30">
    <property type="match status" value="1"/>
</dbReference>
<sequence length="198" mass="22475">MNLVAGSLAVFDRSAWTIRPLGALAAEAIEKGRPLLEQYRAFSETMCRLRGKEATGWWDECLEWFGEIRQDIEALGTSEDRYGSQNRGELLVACMGERPVGCVGVRRLGPECAELKRLFVVYEARGSRVGQALVREAHRTARDLGYSRIVGEMMRWAGHGEDGGIVRFYERLGWSTTKVHDWIGEKYHVMERELHDIA</sequence>
<dbReference type="GO" id="GO:0016747">
    <property type="term" value="F:acyltransferase activity, transferring groups other than amino-acyl groups"/>
    <property type="evidence" value="ECO:0007669"/>
    <property type="project" value="InterPro"/>
</dbReference>
<dbReference type="InterPro" id="IPR016181">
    <property type="entry name" value="Acyl_CoA_acyltransferase"/>
</dbReference>
<dbReference type="PROSITE" id="PS51186">
    <property type="entry name" value="GNAT"/>
    <property type="match status" value="1"/>
</dbReference>
<protein>
    <recommendedName>
        <fullName evidence="3">N-acetyltransferase domain-containing protein</fullName>
    </recommendedName>
</protein>
<accession>A0A150R4Q5</accession>
<evidence type="ECO:0000313" key="4">
    <source>
        <dbReference type="EMBL" id="KYF75133.1"/>
    </source>
</evidence>
<evidence type="ECO:0000313" key="5">
    <source>
        <dbReference type="Proteomes" id="UP000075635"/>
    </source>
</evidence>
<keyword evidence="1" id="KW-0808">Transferase</keyword>
<keyword evidence="2" id="KW-0012">Acyltransferase</keyword>
<dbReference type="Pfam" id="PF13508">
    <property type="entry name" value="Acetyltransf_7"/>
    <property type="match status" value="1"/>
</dbReference>
<reference evidence="4 5" key="1">
    <citation type="submission" date="2014-02" db="EMBL/GenBank/DDBJ databases">
        <title>The small core and large imbalanced accessory genome model reveals a collaborative survival strategy of Sorangium cellulosum strains in nature.</title>
        <authorList>
            <person name="Han K."/>
            <person name="Peng R."/>
            <person name="Blom J."/>
            <person name="Li Y.-Z."/>
        </authorList>
    </citation>
    <scope>NUCLEOTIDE SEQUENCE [LARGE SCALE GENOMIC DNA]</scope>
    <source>
        <strain evidence="4 5">So0011-07</strain>
    </source>
</reference>
<organism evidence="4 5">
    <name type="scientific">Sorangium cellulosum</name>
    <name type="common">Polyangium cellulosum</name>
    <dbReference type="NCBI Taxonomy" id="56"/>
    <lineage>
        <taxon>Bacteria</taxon>
        <taxon>Pseudomonadati</taxon>
        <taxon>Myxococcota</taxon>
        <taxon>Polyangia</taxon>
        <taxon>Polyangiales</taxon>
        <taxon>Polyangiaceae</taxon>
        <taxon>Sorangium</taxon>
    </lineage>
</organism>
<name>A0A150R4Q5_SORCE</name>
<evidence type="ECO:0000256" key="1">
    <source>
        <dbReference type="ARBA" id="ARBA00022679"/>
    </source>
</evidence>
<dbReference type="AlphaFoldDB" id="A0A150R4Q5"/>
<dbReference type="PANTHER" id="PTHR43877:SF2">
    <property type="entry name" value="AMINOALKYLPHOSPHONATE N-ACETYLTRANSFERASE-RELATED"/>
    <property type="match status" value="1"/>
</dbReference>
<evidence type="ECO:0000256" key="2">
    <source>
        <dbReference type="ARBA" id="ARBA00023315"/>
    </source>
</evidence>
<dbReference type="InterPro" id="IPR000182">
    <property type="entry name" value="GNAT_dom"/>
</dbReference>
<dbReference type="EMBL" id="JEMB01003157">
    <property type="protein sequence ID" value="KYF75133.1"/>
    <property type="molecule type" value="Genomic_DNA"/>
</dbReference>
<dbReference type="SUPFAM" id="SSF55729">
    <property type="entry name" value="Acyl-CoA N-acyltransferases (Nat)"/>
    <property type="match status" value="1"/>
</dbReference>
<gene>
    <name evidence="4" type="ORF">BE17_37570</name>
</gene>
<dbReference type="InterPro" id="IPR050832">
    <property type="entry name" value="Bact_Acetyltransf"/>
</dbReference>
<dbReference type="CDD" id="cd04301">
    <property type="entry name" value="NAT_SF"/>
    <property type="match status" value="1"/>
</dbReference>
<comment type="caution">
    <text evidence="4">The sequence shown here is derived from an EMBL/GenBank/DDBJ whole genome shotgun (WGS) entry which is preliminary data.</text>
</comment>
<dbReference type="PANTHER" id="PTHR43877">
    <property type="entry name" value="AMINOALKYLPHOSPHONATE N-ACETYLTRANSFERASE-RELATED-RELATED"/>
    <property type="match status" value="1"/>
</dbReference>